<gene>
    <name evidence="1" type="ORF">JFN93_14470</name>
</gene>
<comment type="caution">
    <text evidence="1">The sequence shown here is derived from an EMBL/GenBank/DDBJ whole genome shotgun (WGS) entry which is preliminary data.</text>
</comment>
<name>A0A8J7JEC9_9BACT</name>
<organism evidence="1 2">
    <name type="scientific">Geomesophilobacter sediminis</name>
    <dbReference type="NCBI Taxonomy" id="2798584"/>
    <lineage>
        <taxon>Bacteria</taxon>
        <taxon>Pseudomonadati</taxon>
        <taxon>Thermodesulfobacteriota</taxon>
        <taxon>Desulfuromonadia</taxon>
        <taxon>Geobacterales</taxon>
        <taxon>Geobacteraceae</taxon>
        <taxon>Geomesophilobacter</taxon>
    </lineage>
</organism>
<evidence type="ECO:0000313" key="2">
    <source>
        <dbReference type="Proteomes" id="UP000636888"/>
    </source>
</evidence>
<dbReference type="AlphaFoldDB" id="A0A8J7JEC9"/>
<dbReference type="EMBL" id="JAEMHM010000011">
    <property type="protein sequence ID" value="MBJ6725918.1"/>
    <property type="molecule type" value="Genomic_DNA"/>
</dbReference>
<dbReference type="Proteomes" id="UP000636888">
    <property type="component" value="Unassembled WGS sequence"/>
</dbReference>
<accession>A0A8J7JEC9</accession>
<dbReference type="InterPro" id="IPR021457">
    <property type="entry name" value="DUF3108"/>
</dbReference>
<protein>
    <submittedName>
        <fullName evidence="1">DUF3108 domain-containing protein</fullName>
    </submittedName>
</protein>
<dbReference type="Pfam" id="PF11306">
    <property type="entry name" value="DUF3108"/>
    <property type="match status" value="1"/>
</dbReference>
<sequence>MKKIILSAILLLLFAIPGYAVSLPERLVYDVSWTGISAGRTVQEAKVVGDEIRIVSTTKSLPWLKVFFPVDDRIESYVMRSGAGGKMGLPRIYRERMNEGRTHTDKQVFFDHRKQTALTKDYRGKSEKEDPIGNNTYDTLSAIYFMRGIEMIPGKSVFIEIFDCKRLWRTEVQVLRREEITTPLGTFKTVVVKPLLKSPGIFARTGDIHIWVTDDVLRLPVKMTSKVKIGSITATLIGGTYWQNEQSALKQ</sequence>
<keyword evidence="2" id="KW-1185">Reference proteome</keyword>
<reference evidence="1" key="1">
    <citation type="submission" date="2020-12" db="EMBL/GenBank/DDBJ databases">
        <title>Geomonas sp. Red875, isolated from river sediment.</title>
        <authorList>
            <person name="Xu Z."/>
            <person name="Zhang Z."/>
            <person name="Masuda Y."/>
            <person name="Itoh H."/>
            <person name="Senoo K."/>
        </authorList>
    </citation>
    <scope>NUCLEOTIDE SEQUENCE</scope>
    <source>
        <strain evidence="1">Red875</strain>
    </source>
</reference>
<dbReference type="RefSeq" id="WP_199384809.1">
    <property type="nucleotide sequence ID" value="NZ_JAEMHM010000011.1"/>
</dbReference>
<proteinExistence type="predicted"/>
<evidence type="ECO:0000313" key="1">
    <source>
        <dbReference type="EMBL" id="MBJ6725918.1"/>
    </source>
</evidence>